<dbReference type="SMART" id="SM00651">
    <property type="entry name" value="Sm"/>
    <property type="match status" value="1"/>
</dbReference>
<dbReference type="GO" id="GO:0031417">
    <property type="term" value="C:NatC complex"/>
    <property type="evidence" value="ECO:0007669"/>
    <property type="project" value="InterPro"/>
</dbReference>
<reference evidence="3" key="1">
    <citation type="submission" date="2023-06" db="EMBL/GenBank/DDBJ databases">
        <title>Black Yeasts Isolated from many extreme environments.</title>
        <authorList>
            <person name="Coleine C."/>
            <person name="Stajich J.E."/>
            <person name="Selbmann L."/>
        </authorList>
    </citation>
    <scope>NUCLEOTIDE SEQUENCE</scope>
    <source>
        <strain evidence="3">CCFEE 5200</strain>
    </source>
</reference>
<feature type="region of interest" description="Disordered" evidence="1">
    <location>
        <begin position="1"/>
        <end position="22"/>
    </location>
</feature>
<dbReference type="CDD" id="cd06168">
    <property type="entry name" value="LSMD1"/>
    <property type="match status" value="1"/>
</dbReference>
<dbReference type="InterPro" id="IPR034110">
    <property type="entry name" value="LSMD1_Sm"/>
</dbReference>
<evidence type="ECO:0000256" key="1">
    <source>
        <dbReference type="SAM" id="MobiDB-lite"/>
    </source>
</evidence>
<comment type="caution">
    <text evidence="3">The sequence shown here is derived from an EMBL/GenBank/DDBJ whole genome shotgun (WGS) entry which is preliminary data.</text>
</comment>
<evidence type="ECO:0000259" key="2">
    <source>
        <dbReference type="SMART" id="SM00651"/>
    </source>
</evidence>
<organism evidence="3 4">
    <name type="scientific">Friedmanniomyces endolithicus</name>
    <dbReference type="NCBI Taxonomy" id="329885"/>
    <lineage>
        <taxon>Eukaryota</taxon>
        <taxon>Fungi</taxon>
        <taxon>Dikarya</taxon>
        <taxon>Ascomycota</taxon>
        <taxon>Pezizomycotina</taxon>
        <taxon>Dothideomycetes</taxon>
        <taxon>Dothideomycetidae</taxon>
        <taxon>Mycosphaerellales</taxon>
        <taxon>Teratosphaeriaceae</taxon>
        <taxon>Friedmanniomyces</taxon>
    </lineage>
</organism>
<feature type="compositionally biased region" description="Polar residues" evidence="1">
    <location>
        <begin position="1"/>
        <end position="13"/>
    </location>
</feature>
<dbReference type="InterPro" id="IPR001163">
    <property type="entry name" value="Sm_dom_euk/arc"/>
</dbReference>
<sequence>MHSIRTSPLSRQRGNGMADGEANPHSVQAVQYLDDLLNKTLHLHITDGRMFVGQLKCTDNERNIILAMTHEYRQPSQADVKLAAERHEKGGFAGNVKVDMRKRFLGLVVVPGQYIEKMEVEG</sequence>
<dbReference type="EMBL" id="JAUJLE010000025">
    <property type="protein sequence ID" value="KAK1004250.1"/>
    <property type="molecule type" value="Genomic_DNA"/>
</dbReference>
<gene>
    <name evidence="3" type="ORF">LTR91_004327</name>
</gene>
<dbReference type="InterPro" id="IPR010920">
    <property type="entry name" value="LSM_dom_sf"/>
</dbReference>
<dbReference type="InterPro" id="IPR050914">
    <property type="entry name" value="snRNP_SmB/NAA38-like"/>
</dbReference>
<dbReference type="SUPFAM" id="SSF50182">
    <property type="entry name" value="Sm-like ribonucleoproteins"/>
    <property type="match status" value="1"/>
</dbReference>
<name>A0AAN6KVC7_9PEZI</name>
<dbReference type="AlphaFoldDB" id="A0AAN6KVC7"/>
<proteinExistence type="predicted"/>
<dbReference type="Gene3D" id="2.30.30.100">
    <property type="match status" value="1"/>
</dbReference>
<feature type="domain" description="Sm" evidence="2">
    <location>
        <begin position="31"/>
        <end position="120"/>
    </location>
</feature>
<evidence type="ECO:0000313" key="4">
    <source>
        <dbReference type="Proteomes" id="UP001175353"/>
    </source>
</evidence>
<keyword evidence="4" id="KW-1185">Reference proteome</keyword>
<dbReference type="Pfam" id="PF01423">
    <property type="entry name" value="LSM"/>
    <property type="match status" value="1"/>
</dbReference>
<protein>
    <recommendedName>
        <fullName evidence="2">Sm domain-containing protein</fullName>
    </recommendedName>
</protein>
<evidence type="ECO:0000313" key="3">
    <source>
        <dbReference type="EMBL" id="KAK1004250.1"/>
    </source>
</evidence>
<dbReference type="Proteomes" id="UP001175353">
    <property type="component" value="Unassembled WGS sequence"/>
</dbReference>
<dbReference type="PANTHER" id="PTHR10701:SF5">
    <property type="entry name" value="N-ALPHA-ACETYLTRANSFERASE 38, NATC AUXILIARY SUBUNIT"/>
    <property type="match status" value="1"/>
</dbReference>
<accession>A0AAN6KVC7</accession>
<dbReference type="PANTHER" id="PTHR10701">
    <property type="entry name" value="SMALL NUCLEAR RIBONUCLEOPROTEIN-ASSOCIATED PROTEIN B AND N"/>
    <property type="match status" value="1"/>
</dbReference>